<evidence type="ECO:0000313" key="1">
    <source>
        <dbReference type="EMBL" id="CDH52792.1"/>
    </source>
</evidence>
<gene>
    <name evidence="1" type="ORF">LCOR_04230.1</name>
</gene>
<organism evidence="1 2">
    <name type="scientific">Lichtheimia corymbifera JMRC:FSU:9682</name>
    <dbReference type="NCBI Taxonomy" id="1263082"/>
    <lineage>
        <taxon>Eukaryota</taxon>
        <taxon>Fungi</taxon>
        <taxon>Fungi incertae sedis</taxon>
        <taxon>Mucoromycota</taxon>
        <taxon>Mucoromycotina</taxon>
        <taxon>Mucoromycetes</taxon>
        <taxon>Mucorales</taxon>
        <taxon>Lichtheimiaceae</taxon>
        <taxon>Lichtheimia</taxon>
    </lineage>
</organism>
<protein>
    <submittedName>
        <fullName evidence="1">Uncharacterized protein</fullName>
    </submittedName>
</protein>
<sequence length="76" mass="9379">MHECGYWNGMMMMTCVLSRRTSIQRTMMLQVNEDEQEAVHVRDVIDRIIRWSFQCTQYLQWWNICQYPYPGQQHLY</sequence>
<dbReference type="EMBL" id="CBTN010000014">
    <property type="protein sequence ID" value="CDH52792.1"/>
    <property type="molecule type" value="Genomic_DNA"/>
</dbReference>
<dbReference type="Proteomes" id="UP000027586">
    <property type="component" value="Unassembled WGS sequence"/>
</dbReference>
<accession>A0A068RT47</accession>
<reference evidence="1" key="1">
    <citation type="submission" date="2013-08" db="EMBL/GenBank/DDBJ databases">
        <title>Gene expansion shapes genome architecture in the human pathogen Lichtheimia corymbifera: an evolutionary genomics analysis in the ancient terrestrial Mucorales (Mucoromycotina).</title>
        <authorList>
            <person name="Schwartze V.U."/>
            <person name="Winter S."/>
            <person name="Shelest E."/>
            <person name="Marcet-Houben M."/>
            <person name="Horn F."/>
            <person name="Wehner S."/>
            <person name="Hoffmann K."/>
            <person name="Riege K."/>
            <person name="Sammeth M."/>
            <person name="Nowrousian M."/>
            <person name="Valiante V."/>
            <person name="Linde J."/>
            <person name="Jacobsen I.D."/>
            <person name="Marz M."/>
            <person name="Brakhage A.A."/>
            <person name="Gabaldon T."/>
            <person name="Bocker S."/>
            <person name="Voigt K."/>
        </authorList>
    </citation>
    <scope>NUCLEOTIDE SEQUENCE [LARGE SCALE GENOMIC DNA]</scope>
    <source>
        <strain evidence="1">FSU 9682</strain>
    </source>
</reference>
<keyword evidence="2" id="KW-1185">Reference proteome</keyword>
<proteinExistence type="predicted"/>
<dbReference type="AlphaFoldDB" id="A0A068RT47"/>
<comment type="caution">
    <text evidence="1">The sequence shown here is derived from an EMBL/GenBank/DDBJ whole genome shotgun (WGS) entry which is preliminary data.</text>
</comment>
<evidence type="ECO:0000313" key="2">
    <source>
        <dbReference type="Proteomes" id="UP000027586"/>
    </source>
</evidence>
<dbReference type="VEuPathDB" id="FungiDB:LCOR_04230.1"/>
<name>A0A068RT47_9FUNG</name>